<protein>
    <recommendedName>
        <fullName evidence="2">NAD-specific glutamate dehydrogenase</fullName>
    </recommendedName>
</protein>
<sequence>MARQLVELGPGEGHIQMLGAVGVGSDIGQVDVGGGNAGKLYLGLFSGFLQPLHGDLVAAEIHTVGALELAHQIFHDALVEVIAAQTVVARGGQNLNHAVVNLQNGDVEGAAAQIIDHDLLGLLLIHAVGQSRGGRLVDNTLDVQTRDLARVLGRLTLGVGKISGDGDDGLGDGAAQIGLGVRFQLLQDHGADLLRGIGLAVDGNLVVAAHLALDGGDGAVGVGNGLTLRNLSHHTLAGLGKRHDGRGGAVPLGVGNDNGFAALHDRHAGVGSTQIDADYFRHNKNLLLET</sequence>
<reference evidence="1" key="1">
    <citation type="submission" date="2019-08" db="EMBL/GenBank/DDBJ databases">
        <authorList>
            <person name="Kucharzyk K."/>
            <person name="Murdoch R.W."/>
            <person name="Higgins S."/>
            <person name="Loffler F."/>
        </authorList>
    </citation>
    <scope>NUCLEOTIDE SEQUENCE</scope>
</reference>
<evidence type="ECO:0008006" key="2">
    <source>
        <dbReference type="Google" id="ProtNLM"/>
    </source>
</evidence>
<organism evidence="1">
    <name type="scientific">bioreactor metagenome</name>
    <dbReference type="NCBI Taxonomy" id="1076179"/>
    <lineage>
        <taxon>unclassified sequences</taxon>
        <taxon>metagenomes</taxon>
        <taxon>ecological metagenomes</taxon>
    </lineage>
</organism>
<dbReference type="Pfam" id="PF10712">
    <property type="entry name" value="NAD-GH"/>
    <property type="match status" value="2"/>
</dbReference>
<name>A0A645C9P6_9ZZZZ</name>
<evidence type="ECO:0000313" key="1">
    <source>
        <dbReference type="EMBL" id="MPM73324.1"/>
    </source>
</evidence>
<dbReference type="AlphaFoldDB" id="A0A645C9P6"/>
<dbReference type="EMBL" id="VSSQ01025284">
    <property type="protein sequence ID" value="MPM73324.1"/>
    <property type="molecule type" value="Genomic_DNA"/>
</dbReference>
<proteinExistence type="predicted"/>
<comment type="caution">
    <text evidence="1">The sequence shown here is derived from an EMBL/GenBank/DDBJ whole genome shotgun (WGS) entry which is preliminary data.</text>
</comment>
<dbReference type="InterPro" id="IPR019651">
    <property type="entry name" value="Glutamate_DH_NAD-spec"/>
</dbReference>
<gene>
    <name evidence="1" type="ORF">SDC9_120304</name>
</gene>
<accession>A0A645C9P6</accession>